<evidence type="ECO:0000313" key="3">
    <source>
        <dbReference type="Proteomes" id="UP000014568"/>
    </source>
</evidence>
<reference evidence="2 3" key="1">
    <citation type="submission" date="2013-06" db="EMBL/GenBank/DDBJ databases">
        <title>The Genome Sequence of Acinetobacter rudis CIP 110305.</title>
        <authorList>
            <consortium name="The Broad Institute Genome Sequencing Platform"/>
            <consortium name="The Broad Institute Genome Sequencing Center for Infectious Disease"/>
            <person name="Cerqueira G."/>
            <person name="Feldgarden M."/>
            <person name="Courvalin P."/>
            <person name="Perichon B."/>
            <person name="Grillot-Courvalin C."/>
            <person name="Clermont D."/>
            <person name="Rocha E."/>
            <person name="Yoon E.-J."/>
            <person name="Nemec A."/>
            <person name="Young S.K."/>
            <person name="Zeng Q."/>
            <person name="Gargeya S."/>
            <person name="Fitzgerald M."/>
            <person name="Abouelleil A."/>
            <person name="Alvarado L."/>
            <person name="Berlin A.M."/>
            <person name="Chapman S.B."/>
            <person name="Dewar J."/>
            <person name="Goldberg J."/>
            <person name="Griggs A."/>
            <person name="Gujja S."/>
            <person name="Hansen M."/>
            <person name="Howarth C."/>
            <person name="Imamovic A."/>
            <person name="Larimer J."/>
            <person name="McCowan C."/>
            <person name="Murphy C."/>
            <person name="Pearson M."/>
            <person name="Priest M."/>
            <person name="Roberts A."/>
            <person name="Saif S."/>
            <person name="Shea T."/>
            <person name="Sykes S."/>
            <person name="Wortman J."/>
            <person name="Nusbaum C."/>
            <person name="Birren B."/>
        </authorList>
    </citation>
    <scope>NUCLEOTIDE SEQUENCE [LARGE SCALE GENOMIC DNA]</scope>
    <source>
        <strain evidence="2 3">CIP 110305</strain>
    </source>
</reference>
<dbReference type="PATRIC" id="fig|421052.3.peg.2044"/>
<proteinExistence type="predicted"/>
<feature type="chain" id="PRO_5004512158" evidence="1">
    <location>
        <begin position="19"/>
        <end position="120"/>
    </location>
</feature>
<feature type="signal peptide" evidence="1">
    <location>
        <begin position="1"/>
        <end position="18"/>
    </location>
</feature>
<dbReference type="HOGENOM" id="CLU_162448_0_0_6"/>
<dbReference type="STRING" id="632955.GCA_000829675_03445"/>
<dbReference type="Proteomes" id="UP000014568">
    <property type="component" value="Unassembled WGS sequence"/>
</dbReference>
<dbReference type="AlphaFoldDB" id="S3NG87"/>
<name>S3NG87_9GAMM</name>
<evidence type="ECO:0000256" key="1">
    <source>
        <dbReference type="SAM" id="SignalP"/>
    </source>
</evidence>
<dbReference type="EMBL" id="ATGI01000027">
    <property type="protein sequence ID" value="EPF73339.1"/>
    <property type="molecule type" value="Genomic_DNA"/>
</dbReference>
<dbReference type="eggNOG" id="ENOG5031TIU">
    <property type="taxonomic scope" value="Bacteria"/>
</dbReference>
<dbReference type="OrthoDB" id="8595802at2"/>
<organism evidence="2 3">
    <name type="scientific">Acinetobacter rudis CIP 110305</name>
    <dbReference type="NCBI Taxonomy" id="421052"/>
    <lineage>
        <taxon>Bacteria</taxon>
        <taxon>Pseudomonadati</taxon>
        <taxon>Pseudomonadota</taxon>
        <taxon>Gammaproteobacteria</taxon>
        <taxon>Moraxellales</taxon>
        <taxon>Moraxellaceae</taxon>
        <taxon>Acinetobacter</taxon>
    </lineage>
</organism>
<sequence>MKYLVFLAFIICSTASSADLDCKQLSKIADENGTMFGTKYFFTLQGQKGFRSYFHNAPSSQCKNSKLFLIPDDTVVAYQQFNYEGISWLYVMYIDKQGRDTSGWMKDQDFKLSSQLSMND</sequence>
<protein>
    <submittedName>
        <fullName evidence="2">Uncharacterized protein</fullName>
    </submittedName>
</protein>
<keyword evidence="1" id="KW-0732">Signal</keyword>
<comment type="caution">
    <text evidence="2">The sequence shown here is derived from an EMBL/GenBank/DDBJ whole genome shotgun (WGS) entry which is preliminary data.</text>
</comment>
<keyword evidence="3" id="KW-1185">Reference proteome</keyword>
<gene>
    <name evidence="2" type="ORF">F945_02095</name>
</gene>
<evidence type="ECO:0000313" key="2">
    <source>
        <dbReference type="EMBL" id="EPF73339.1"/>
    </source>
</evidence>
<dbReference type="RefSeq" id="WP_016656501.1">
    <property type="nucleotide sequence ID" value="NZ_KE340353.1"/>
</dbReference>
<accession>S3NG87</accession>